<protein>
    <recommendedName>
        <fullName evidence="3">Transcription elongation factor GreAB</fullName>
    </recommendedName>
</protein>
<dbReference type="AlphaFoldDB" id="A0AB74BBP6"/>
<evidence type="ECO:0008006" key="3">
    <source>
        <dbReference type="Google" id="ProtNLM"/>
    </source>
</evidence>
<sequence>MNKQDVLQSIIDKLEIDLDIAQRAAQTAYETATHEENIAENKYDTLGLEASYLAAGQARRVEEIRQSLAAYRKWSLKPFDESRGIQTGDLVAVEALSGQTQYLFLGPDAAGLKVSAGEQLVTVITAKAPLGQSLLGKSYRLSSTAADNPTRSHKRCDTPGIYRVDRTKFLWVR</sequence>
<proteinExistence type="predicted"/>
<comment type="caution">
    <text evidence="1">The sequence shown here is derived from an EMBL/GenBank/DDBJ whole genome shotgun (WGS) entry which is preliminary data.</text>
</comment>
<dbReference type="EMBL" id="RBTN01000302">
    <property type="protein sequence ID" value="RMT69714.1"/>
    <property type="molecule type" value="Genomic_DNA"/>
</dbReference>
<name>A0AB74BBP6_PSESS</name>
<dbReference type="Proteomes" id="UP000268636">
    <property type="component" value="Unassembled WGS sequence"/>
</dbReference>
<organism evidence="1 2">
    <name type="scientific">Pseudomonas savastanoi pv. nerii</name>
    <dbReference type="NCBI Taxonomy" id="360921"/>
    <lineage>
        <taxon>Bacteria</taxon>
        <taxon>Pseudomonadati</taxon>
        <taxon>Pseudomonadota</taxon>
        <taxon>Gammaproteobacteria</taxon>
        <taxon>Pseudomonadales</taxon>
        <taxon>Pseudomonadaceae</taxon>
        <taxon>Pseudomonas</taxon>
    </lineage>
</organism>
<accession>A0AB74BBP6</accession>
<evidence type="ECO:0000313" key="2">
    <source>
        <dbReference type="Proteomes" id="UP000268636"/>
    </source>
</evidence>
<gene>
    <name evidence="1" type="ORF">ALP42_04360</name>
</gene>
<reference evidence="1 2" key="1">
    <citation type="submission" date="2018-08" db="EMBL/GenBank/DDBJ databases">
        <title>Recombination of ecologically and evolutionarily significant loci maintains genetic cohesion in the Pseudomonas syringae species complex.</title>
        <authorList>
            <person name="Dillon M."/>
            <person name="Thakur S."/>
            <person name="Almeida R.N.D."/>
            <person name="Weir B.S."/>
            <person name="Guttman D.S."/>
        </authorList>
    </citation>
    <scope>NUCLEOTIDE SEQUENCE [LARGE SCALE GENOMIC DNA]</scope>
    <source>
        <strain evidence="1 2">ICMP 13786</strain>
    </source>
</reference>
<evidence type="ECO:0000313" key="1">
    <source>
        <dbReference type="EMBL" id="RMT69714.1"/>
    </source>
</evidence>